<sequence length="224" mass="24855">MFKLYGFAASNYFNMVKLALLEKGVSFETVPFHGCQNPDILAVSPRGKVPVLETRQGFLSETDAILDFIEETQPGKALLPTDPFARASVRALAKEIELYIELPARVCYVEVFFGGRPTPEVLKAKAQRDLIKGFTALKQRARFAPYVAGEHFTLADLYFLYSVDLAADVGKRLFDIDFLSDMPGAKALLEHLGENPNVKKIAADRQAQAPAFLERVRAVGNSNR</sequence>
<reference evidence="3" key="1">
    <citation type="submission" date="2024-06" db="EMBL/GenBank/DDBJ databases">
        <title>The Caenorhabditis elegans bacterial microbiome influences microsporidia infection through nutrient limitation and inhibiting parasite invasion.</title>
        <authorList>
            <person name="Tamim El Jarkass H."/>
            <person name="Castelblanco S."/>
            <person name="Kaur M."/>
            <person name="Wan Y.C."/>
            <person name="Ellis A.E."/>
            <person name="Sheldon R.D."/>
            <person name="Lien E.C."/>
            <person name="Burton N.O."/>
            <person name="Wright G.D."/>
            <person name="Reinke A.W."/>
        </authorList>
    </citation>
    <scope>NUCLEOTIDE SEQUENCE</scope>
    <source>
        <strain evidence="3">MYb327</strain>
    </source>
</reference>
<dbReference type="InterPro" id="IPR010987">
    <property type="entry name" value="Glutathione-S-Trfase_C-like"/>
</dbReference>
<dbReference type="RefSeq" id="WP_339552587.1">
    <property type="nucleotide sequence ID" value="NZ_CP159258.1"/>
</dbReference>
<dbReference type="GO" id="GO:0006749">
    <property type="term" value="P:glutathione metabolic process"/>
    <property type="evidence" value="ECO:0007669"/>
    <property type="project" value="TreeGrafter"/>
</dbReference>
<dbReference type="InterPro" id="IPR004045">
    <property type="entry name" value="Glutathione_S-Trfase_N"/>
</dbReference>
<dbReference type="CDD" id="cd00570">
    <property type="entry name" value="GST_N_family"/>
    <property type="match status" value="1"/>
</dbReference>
<dbReference type="PROSITE" id="PS50404">
    <property type="entry name" value="GST_NTER"/>
    <property type="match status" value="1"/>
</dbReference>
<protein>
    <submittedName>
        <fullName evidence="3">Glutathione S-transferase</fullName>
    </submittedName>
</protein>
<evidence type="ECO:0000313" key="3">
    <source>
        <dbReference type="EMBL" id="XCG73818.1"/>
    </source>
</evidence>
<dbReference type="SUPFAM" id="SSF52833">
    <property type="entry name" value="Thioredoxin-like"/>
    <property type="match status" value="1"/>
</dbReference>
<dbReference type="SUPFAM" id="SSF47616">
    <property type="entry name" value="GST C-terminal domain-like"/>
    <property type="match status" value="1"/>
</dbReference>
<evidence type="ECO:0000259" key="1">
    <source>
        <dbReference type="PROSITE" id="PS50404"/>
    </source>
</evidence>
<dbReference type="EMBL" id="CP159258">
    <property type="protein sequence ID" value="XCG73818.1"/>
    <property type="molecule type" value="Genomic_DNA"/>
</dbReference>
<dbReference type="InterPro" id="IPR004046">
    <property type="entry name" value="GST_C"/>
</dbReference>
<feature type="domain" description="GST N-terminal" evidence="1">
    <location>
        <begin position="1"/>
        <end position="77"/>
    </location>
</feature>
<dbReference type="PANTHER" id="PTHR42673">
    <property type="entry name" value="MALEYLACETOACETATE ISOMERASE"/>
    <property type="match status" value="1"/>
</dbReference>
<dbReference type="GO" id="GO:0004364">
    <property type="term" value="F:glutathione transferase activity"/>
    <property type="evidence" value="ECO:0007669"/>
    <property type="project" value="TreeGrafter"/>
</dbReference>
<gene>
    <name evidence="3" type="ORF">ABVN21_24210</name>
</gene>
<dbReference type="GO" id="GO:0016034">
    <property type="term" value="F:maleylacetoacetate isomerase activity"/>
    <property type="evidence" value="ECO:0007669"/>
    <property type="project" value="TreeGrafter"/>
</dbReference>
<name>A0AAU8E3D4_9PSED</name>
<evidence type="ECO:0000259" key="2">
    <source>
        <dbReference type="PROSITE" id="PS50405"/>
    </source>
</evidence>
<dbReference type="Pfam" id="PF13417">
    <property type="entry name" value="GST_N_3"/>
    <property type="match status" value="1"/>
</dbReference>
<dbReference type="AlphaFoldDB" id="A0AAU8E3D4"/>
<dbReference type="PROSITE" id="PS50405">
    <property type="entry name" value="GST_CTER"/>
    <property type="match status" value="1"/>
</dbReference>
<dbReference type="Gene3D" id="3.40.30.10">
    <property type="entry name" value="Glutaredoxin"/>
    <property type="match status" value="1"/>
</dbReference>
<dbReference type="InterPro" id="IPR040079">
    <property type="entry name" value="Glutathione_S-Trfase"/>
</dbReference>
<dbReference type="InterPro" id="IPR036249">
    <property type="entry name" value="Thioredoxin-like_sf"/>
</dbReference>
<dbReference type="Pfam" id="PF14497">
    <property type="entry name" value="GST_C_3"/>
    <property type="match status" value="1"/>
</dbReference>
<dbReference type="SFLD" id="SFLDS00019">
    <property type="entry name" value="Glutathione_Transferase_(cytos"/>
    <property type="match status" value="1"/>
</dbReference>
<dbReference type="PANTHER" id="PTHR42673:SF4">
    <property type="entry name" value="MALEYLACETOACETATE ISOMERASE"/>
    <property type="match status" value="1"/>
</dbReference>
<dbReference type="InterPro" id="IPR036282">
    <property type="entry name" value="Glutathione-S-Trfase_C_sf"/>
</dbReference>
<dbReference type="Gene3D" id="1.20.1050.10">
    <property type="match status" value="1"/>
</dbReference>
<feature type="domain" description="GST C-terminal" evidence="2">
    <location>
        <begin position="82"/>
        <end position="211"/>
    </location>
</feature>
<accession>A0AAU8E3D4</accession>
<dbReference type="GO" id="GO:0006559">
    <property type="term" value="P:L-phenylalanine catabolic process"/>
    <property type="evidence" value="ECO:0007669"/>
    <property type="project" value="TreeGrafter"/>
</dbReference>
<organism evidence="3">
    <name type="scientific">Pseudomonas sp. MYb327</name>
    <dbReference type="NCBI Taxonomy" id="2745230"/>
    <lineage>
        <taxon>Bacteria</taxon>
        <taxon>Pseudomonadati</taxon>
        <taxon>Pseudomonadota</taxon>
        <taxon>Gammaproteobacteria</taxon>
        <taxon>Pseudomonadales</taxon>
        <taxon>Pseudomonadaceae</taxon>
        <taxon>Pseudomonas</taxon>
    </lineage>
</organism>
<proteinExistence type="predicted"/>